<accession>K1P1H3</accession>
<evidence type="ECO:0000313" key="1">
    <source>
        <dbReference type="EMBL" id="EKC17697.1"/>
    </source>
</evidence>
<organism evidence="1">
    <name type="scientific">Magallana gigas</name>
    <name type="common">Pacific oyster</name>
    <name type="synonym">Crassostrea gigas</name>
    <dbReference type="NCBI Taxonomy" id="29159"/>
    <lineage>
        <taxon>Eukaryota</taxon>
        <taxon>Metazoa</taxon>
        <taxon>Spiralia</taxon>
        <taxon>Lophotrochozoa</taxon>
        <taxon>Mollusca</taxon>
        <taxon>Bivalvia</taxon>
        <taxon>Autobranchia</taxon>
        <taxon>Pteriomorphia</taxon>
        <taxon>Ostreida</taxon>
        <taxon>Ostreoidea</taxon>
        <taxon>Ostreidae</taxon>
        <taxon>Magallana</taxon>
    </lineage>
</organism>
<sequence length="109" mass="12363">MGTPREARVVHTAMSTPLLARNRPERARDFAFLLLCARRPTDLCHQLVFLPPLQRVCYTPSATFTATPTVALDDPVYDSRPCWGWNAGVDVNRQILRKNKSDIKPRNSD</sequence>
<dbReference type="AlphaFoldDB" id="K1P1H3"/>
<dbReference type="InParanoid" id="K1P1H3"/>
<gene>
    <name evidence="1" type="ORF">CGI_10000330</name>
</gene>
<dbReference type="HOGENOM" id="CLU_2186454_0_0_1"/>
<name>K1P1H3_MAGGI</name>
<proteinExistence type="predicted"/>
<reference evidence="1" key="1">
    <citation type="journal article" date="2012" name="Nature">
        <title>The oyster genome reveals stress adaptation and complexity of shell formation.</title>
        <authorList>
            <person name="Zhang G."/>
            <person name="Fang X."/>
            <person name="Guo X."/>
            <person name="Li L."/>
            <person name="Luo R."/>
            <person name="Xu F."/>
            <person name="Yang P."/>
            <person name="Zhang L."/>
            <person name="Wang X."/>
            <person name="Qi H."/>
            <person name="Xiong Z."/>
            <person name="Que H."/>
            <person name="Xie Y."/>
            <person name="Holland P.W."/>
            <person name="Paps J."/>
            <person name="Zhu Y."/>
            <person name="Wu F."/>
            <person name="Chen Y."/>
            <person name="Wang J."/>
            <person name="Peng C."/>
            <person name="Meng J."/>
            <person name="Yang L."/>
            <person name="Liu J."/>
            <person name="Wen B."/>
            <person name="Zhang N."/>
            <person name="Huang Z."/>
            <person name="Zhu Q."/>
            <person name="Feng Y."/>
            <person name="Mount A."/>
            <person name="Hedgecock D."/>
            <person name="Xu Z."/>
            <person name="Liu Y."/>
            <person name="Domazet-Loso T."/>
            <person name="Du Y."/>
            <person name="Sun X."/>
            <person name="Zhang S."/>
            <person name="Liu B."/>
            <person name="Cheng P."/>
            <person name="Jiang X."/>
            <person name="Li J."/>
            <person name="Fan D."/>
            <person name="Wang W."/>
            <person name="Fu W."/>
            <person name="Wang T."/>
            <person name="Wang B."/>
            <person name="Zhang J."/>
            <person name="Peng Z."/>
            <person name="Li Y."/>
            <person name="Li N."/>
            <person name="Wang J."/>
            <person name="Chen M."/>
            <person name="He Y."/>
            <person name="Tan F."/>
            <person name="Song X."/>
            <person name="Zheng Q."/>
            <person name="Huang R."/>
            <person name="Yang H."/>
            <person name="Du X."/>
            <person name="Chen L."/>
            <person name="Yang M."/>
            <person name="Gaffney P.M."/>
            <person name="Wang S."/>
            <person name="Luo L."/>
            <person name="She Z."/>
            <person name="Ming Y."/>
            <person name="Huang W."/>
            <person name="Zhang S."/>
            <person name="Huang B."/>
            <person name="Zhang Y."/>
            <person name="Qu T."/>
            <person name="Ni P."/>
            <person name="Miao G."/>
            <person name="Wang J."/>
            <person name="Wang Q."/>
            <person name="Steinberg C.E."/>
            <person name="Wang H."/>
            <person name="Li N."/>
            <person name="Qian L."/>
            <person name="Zhang G."/>
            <person name="Li Y."/>
            <person name="Yang H."/>
            <person name="Liu X."/>
            <person name="Wang J."/>
            <person name="Yin Y."/>
            <person name="Wang J."/>
        </authorList>
    </citation>
    <scope>NUCLEOTIDE SEQUENCE [LARGE SCALE GENOMIC DNA]</scope>
    <source>
        <strain evidence="1">05x7-T-G4-1.051#20</strain>
    </source>
</reference>
<dbReference type="EMBL" id="JH822165">
    <property type="protein sequence ID" value="EKC17697.1"/>
    <property type="molecule type" value="Genomic_DNA"/>
</dbReference>
<protein>
    <submittedName>
        <fullName evidence="1">Uncharacterized protein</fullName>
    </submittedName>
</protein>